<keyword evidence="2" id="KW-1003">Cell membrane</keyword>
<evidence type="ECO:0000256" key="7">
    <source>
        <dbReference type="ARBA" id="ARBA00023180"/>
    </source>
</evidence>
<dbReference type="InterPro" id="IPR013783">
    <property type="entry name" value="Ig-like_fold"/>
</dbReference>
<keyword evidence="9" id="KW-1133">Transmembrane helix</keyword>
<keyword evidence="5 9" id="KW-0472">Membrane</keyword>
<keyword evidence="9" id="KW-0812">Transmembrane</keyword>
<dbReference type="Pfam" id="PF07686">
    <property type="entry name" value="V-set"/>
    <property type="match status" value="2"/>
</dbReference>
<feature type="transmembrane region" description="Helical" evidence="9">
    <location>
        <begin position="253"/>
        <end position="274"/>
    </location>
</feature>
<feature type="signal peptide" evidence="10">
    <location>
        <begin position="1"/>
        <end position="20"/>
    </location>
</feature>
<keyword evidence="4" id="KW-0391">Immunity</keyword>
<dbReference type="InterPro" id="IPR003599">
    <property type="entry name" value="Ig_sub"/>
</dbReference>
<dbReference type="InterPro" id="IPR036179">
    <property type="entry name" value="Ig-like_dom_sf"/>
</dbReference>
<dbReference type="InterPro" id="IPR052051">
    <property type="entry name" value="TCR_complex_component"/>
</dbReference>
<evidence type="ECO:0000256" key="2">
    <source>
        <dbReference type="ARBA" id="ARBA00022475"/>
    </source>
</evidence>
<evidence type="ECO:0000256" key="3">
    <source>
        <dbReference type="ARBA" id="ARBA00022729"/>
    </source>
</evidence>
<keyword evidence="6" id="KW-1015">Disulfide bond</keyword>
<evidence type="ECO:0000256" key="10">
    <source>
        <dbReference type="SAM" id="SignalP"/>
    </source>
</evidence>
<dbReference type="SMART" id="SM00406">
    <property type="entry name" value="IGv"/>
    <property type="match status" value="2"/>
</dbReference>
<feature type="chain" id="PRO_5004327688" evidence="10">
    <location>
        <begin position="21"/>
        <end position="332"/>
    </location>
</feature>
<feature type="domain" description="Ig-like" evidence="11">
    <location>
        <begin position="28"/>
        <end position="116"/>
    </location>
</feature>
<comment type="subcellular location">
    <subcellularLocation>
        <location evidence="1">Cell membrane</location>
    </subcellularLocation>
</comment>
<protein>
    <submittedName>
        <fullName evidence="12">Immune-type receptor 2</fullName>
    </submittedName>
</protein>
<dbReference type="AlphaFoldDB" id="Q9IB08"/>
<keyword evidence="7" id="KW-0325">Glycoprotein</keyword>
<keyword evidence="3 10" id="KW-0732">Signal</keyword>
<dbReference type="InterPro" id="IPR013106">
    <property type="entry name" value="Ig_V-set"/>
</dbReference>
<feature type="region of interest" description="Disordered" evidence="8">
    <location>
        <begin position="313"/>
        <end position="332"/>
    </location>
</feature>
<sequence>MGSVKFALCLFLCFFLRSSGETSSFVHPKRVLVFANVGDNITLGCSSEDSSANTFRWFKQTLGEKPRIISSFFKHEKKLEYAKEFQNSQISTNITEGNYHLKIANLSISDSSTYYCGCIFSYAIEFEEIYMVHVLSFHLSVPVEVHQSPSESIQSGGSVTLSCTVETGSCDEEHTVYWFKNSGESGAELIYTHGSRKEQCERKTNTCVYNLSMKNLNISKVGSYYCVVAACGRILFGAGTKLDTENKVCSAELPVYALTGALVLATVLLALSLFKLRKKSSPQKNPTDPSSDIIEMVQEHDVHYAALRYQKANKSRRKRESNEDECVYTSVR</sequence>
<dbReference type="GO" id="GO:0005886">
    <property type="term" value="C:plasma membrane"/>
    <property type="evidence" value="ECO:0007669"/>
    <property type="project" value="UniProtKB-SubCell"/>
</dbReference>
<evidence type="ECO:0000256" key="8">
    <source>
        <dbReference type="SAM" id="MobiDB-lite"/>
    </source>
</evidence>
<evidence type="ECO:0000313" key="12">
    <source>
        <dbReference type="EMBL" id="AAF28780.1"/>
    </source>
</evidence>
<evidence type="ECO:0000256" key="6">
    <source>
        <dbReference type="ARBA" id="ARBA00023157"/>
    </source>
</evidence>
<dbReference type="EMBL" id="AF094698">
    <property type="protein sequence ID" value="AAF28780.1"/>
    <property type="molecule type" value="Genomic_DNA"/>
</dbReference>
<dbReference type="SMART" id="SM00409">
    <property type="entry name" value="IG"/>
    <property type="match status" value="2"/>
</dbReference>
<proteinExistence type="predicted"/>
<dbReference type="GO" id="GO:0009617">
    <property type="term" value="P:response to bacterium"/>
    <property type="evidence" value="ECO:0007669"/>
    <property type="project" value="TreeGrafter"/>
</dbReference>
<name>Q9IB08_9TELE</name>
<dbReference type="PROSITE" id="PS50835">
    <property type="entry name" value="IG_LIKE"/>
    <property type="match status" value="2"/>
</dbReference>
<keyword evidence="12" id="KW-0675">Receptor</keyword>
<dbReference type="GO" id="GO:0002376">
    <property type="term" value="P:immune system process"/>
    <property type="evidence" value="ECO:0007669"/>
    <property type="project" value="UniProtKB-KW"/>
</dbReference>
<organism evidence="12">
    <name type="scientific">Sphoeroides nephelus</name>
    <name type="common">southern puffer</name>
    <dbReference type="NCBI Taxonomy" id="39110"/>
    <lineage>
        <taxon>Eukaryota</taxon>
        <taxon>Metazoa</taxon>
        <taxon>Chordata</taxon>
        <taxon>Craniata</taxon>
        <taxon>Vertebrata</taxon>
        <taxon>Euteleostomi</taxon>
        <taxon>Actinopterygii</taxon>
        <taxon>Neopterygii</taxon>
        <taxon>Teleostei</taxon>
        <taxon>Neoteleostei</taxon>
        <taxon>Acanthomorphata</taxon>
        <taxon>Eupercaria</taxon>
        <taxon>Tetraodontiformes</taxon>
        <taxon>Tetradontoidea</taxon>
        <taxon>Tetraodontidae</taxon>
        <taxon>Sphoeroides</taxon>
    </lineage>
</organism>
<dbReference type="PANTHER" id="PTHR19433">
    <property type="entry name" value="T-CELL RECEPTOR ALPHA CHAIN V REGION-RELATED"/>
    <property type="match status" value="1"/>
</dbReference>
<dbReference type="Gene3D" id="2.60.40.10">
    <property type="entry name" value="Immunoglobulins"/>
    <property type="match status" value="2"/>
</dbReference>
<evidence type="ECO:0000256" key="4">
    <source>
        <dbReference type="ARBA" id="ARBA00022859"/>
    </source>
</evidence>
<evidence type="ECO:0000256" key="5">
    <source>
        <dbReference type="ARBA" id="ARBA00023136"/>
    </source>
</evidence>
<dbReference type="InterPro" id="IPR007110">
    <property type="entry name" value="Ig-like_dom"/>
</dbReference>
<dbReference type="CDD" id="cd00099">
    <property type="entry name" value="IgV"/>
    <property type="match status" value="1"/>
</dbReference>
<evidence type="ECO:0000256" key="9">
    <source>
        <dbReference type="SAM" id="Phobius"/>
    </source>
</evidence>
<accession>Q9IB08</accession>
<feature type="domain" description="Ig-like" evidence="11">
    <location>
        <begin position="142"/>
        <end position="228"/>
    </location>
</feature>
<dbReference type="PANTHER" id="PTHR19433:SF127">
    <property type="entry name" value="NITR9"/>
    <property type="match status" value="1"/>
</dbReference>
<evidence type="ECO:0000256" key="1">
    <source>
        <dbReference type="ARBA" id="ARBA00004236"/>
    </source>
</evidence>
<dbReference type="SUPFAM" id="SSF48726">
    <property type="entry name" value="Immunoglobulin"/>
    <property type="match status" value="2"/>
</dbReference>
<reference evidence="12" key="1">
    <citation type="journal article" date="1999" name="Proc. Natl. Acad. Sci. U.S.A.">
        <title>A novel multigene family encodes diversified variable regions.</title>
        <authorList>
            <person name="Strong S.J."/>
            <person name="Mueller M.G."/>
            <person name="Litman R.T."/>
            <person name="Hawke N.A."/>
            <person name="Haire R.N."/>
            <person name="Miracle A.L."/>
            <person name="Rast J.P."/>
            <person name="Amemiya C.T."/>
            <person name="Litman G.W."/>
        </authorList>
    </citation>
    <scope>NUCLEOTIDE SEQUENCE</scope>
</reference>
<evidence type="ECO:0000259" key="11">
    <source>
        <dbReference type="PROSITE" id="PS50835"/>
    </source>
</evidence>